<dbReference type="PANTHER" id="PTHR14085">
    <property type="entry name" value="WD-REPEAT PROTEIN BING4"/>
    <property type="match status" value="1"/>
</dbReference>
<evidence type="ECO:0000256" key="4">
    <source>
        <dbReference type="ARBA" id="ARBA00022574"/>
    </source>
</evidence>
<keyword evidence="9" id="KW-0175">Coiled coil</keyword>
<dbReference type="Proteomes" id="UP000091918">
    <property type="component" value="Unassembled WGS sequence"/>
</dbReference>
<dbReference type="SMART" id="SM00320">
    <property type="entry name" value="WD40"/>
    <property type="match status" value="4"/>
</dbReference>
<dbReference type="SUPFAM" id="SSF50978">
    <property type="entry name" value="WD40 repeat-like"/>
    <property type="match status" value="1"/>
</dbReference>
<feature type="region of interest" description="Disordered" evidence="10">
    <location>
        <begin position="28"/>
        <end position="50"/>
    </location>
</feature>
<dbReference type="SMART" id="SM01033">
    <property type="entry name" value="BING4CT"/>
    <property type="match status" value="1"/>
</dbReference>
<gene>
    <name evidence="12" type="ORF">ACJ72_01419</name>
</gene>
<dbReference type="PANTHER" id="PTHR14085:SF3">
    <property type="entry name" value="WD REPEAT-CONTAINING PROTEIN 46"/>
    <property type="match status" value="1"/>
</dbReference>
<accession>A0A1B7P5C7</accession>
<evidence type="ECO:0000256" key="7">
    <source>
        <dbReference type="ARBA" id="ARBA00076453"/>
    </source>
</evidence>
<dbReference type="FunFam" id="2.130.10.10:FF:000378">
    <property type="entry name" value="U3 small nucleolar RNA-associated protein 7"/>
    <property type="match status" value="1"/>
</dbReference>
<dbReference type="AlphaFoldDB" id="A0A1B7P5C7"/>
<comment type="function">
    <text evidence="1">Involved in nucleolar processing of pre-18S ribosomal RNA.</text>
</comment>
<evidence type="ECO:0000256" key="10">
    <source>
        <dbReference type="SAM" id="MobiDB-lite"/>
    </source>
</evidence>
<dbReference type="EMBL" id="LGUA01000095">
    <property type="protein sequence ID" value="OAX84209.1"/>
    <property type="molecule type" value="Genomic_DNA"/>
</dbReference>
<evidence type="ECO:0000313" key="12">
    <source>
        <dbReference type="EMBL" id="OAX84209.1"/>
    </source>
</evidence>
<dbReference type="OrthoDB" id="10251154at2759"/>
<organism evidence="12 13">
    <name type="scientific">Emergomyces africanus</name>
    <dbReference type="NCBI Taxonomy" id="1955775"/>
    <lineage>
        <taxon>Eukaryota</taxon>
        <taxon>Fungi</taxon>
        <taxon>Dikarya</taxon>
        <taxon>Ascomycota</taxon>
        <taxon>Pezizomycotina</taxon>
        <taxon>Eurotiomycetes</taxon>
        <taxon>Eurotiomycetidae</taxon>
        <taxon>Onygenales</taxon>
        <taxon>Ajellomycetaceae</taxon>
        <taxon>Emergomyces</taxon>
    </lineage>
</organism>
<keyword evidence="6" id="KW-0539">Nucleus</keyword>
<dbReference type="InterPro" id="IPR019775">
    <property type="entry name" value="WD40_repeat_CS"/>
</dbReference>
<sequence>MDAASFCEILLERNRGLPIADMDVQSSPKAKDIVHKTPKGKDVANSREDKQRLAEAQKTYGRGKQITTKSVKDKKLRGNLKNLEAKYKDAALKAKDAEILLENEHGYLEPEGELEKTYKVRQDDIKQSVGIETAKKGFELKLEDLGPYTADYTRNGRKLLLGGRKGHVATMDWRDGKLGCELQLGETVRDAKWLHNDQFFAVAQKKYVYIYDPAGVEIHCLNKHVEATHLEFLPYHFLLASVATSGYLKYTDTSTGQLVAELATRQGSPTSLCQNHYNAILHVGHQNGTVSLWSPNSSTALVKALTHRGPVRSVAVDRQGRYMVSTGQDMRMAVWDIRMLKEVHNYSVPQPGSSVAISDRGLTAVGWGTQLSVWKGLFTAAAADQEKVQSPYLAWGGDGKRIERVRWCPYDDILGVSHEKGFSSLIVPGSGEPNFDASEANPYETTKQRQEAEVRALLTKLQPEMISLNPDFVGNLDIVNDATRRKERDLDRKPDDIIEKLKNRGRGRNSALRKYLRKKGGKNVIDEKRLKAEELRKERSSRAKENLQREKAGLGPALGRFARVKPS</sequence>
<evidence type="ECO:0000256" key="9">
    <source>
        <dbReference type="SAM" id="Coils"/>
    </source>
</evidence>
<evidence type="ECO:0000256" key="3">
    <source>
        <dbReference type="ARBA" id="ARBA00022552"/>
    </source>
</evidence>
<dbReference type="InterPro" id="IPR015943">
    <property type="entry name" value="WD40/YVTN_repeat-like_dom_sf"/>
</dbReference>
<feature type="region of interest" description="Disordered" evidence="10">
    <location>
        <begin position="535"/>
        <end position="558"/>
    </location>
</feature>
<evidence type="ECO:0000256" key="2">
    <source>
        <dbReference type="ARBA" id="ARBA00004604"/>
    </source>
</evidence>
<proteinExistence type="predicted"/>
<evidence type="ECO:0000256" key="6">
    <source>
        <dbReference type="ARBA" id="ARBA00023242"/>
    </source>
</evidence>
<evidence type="ECO:0000256" key="8">
    <source>
        <dbReference type="PROSITE-ProRule" id="PRU00221"/>
    </source>
</evidence>
<dbReference type="PROSITE" id="PS00678">
    <property type="entry name" value="WD_REPEATS_1"/>
    <property type="match status" value="1"/>
</dbReference>
<dbReference type="InterPro" id="IPR036322">
    <property type="entry name" value="WD40_repeat_dom_sf"/>
</dbReference>
<dbReference type="InterPro" id="IPR040315">
    <property type="entry name" value="WDR46/Utp7"/>
</dbReference>
<feature type="domain" description="BING4 C-terminal" evidence="11">
    <location>
        <begin position="391"/>
        <end position="470"/>
    </location>
</feature>
<keyword evidence="5" id="KW-0677">Repeat</keyword>
<keyword evidence="13" id="KW-1185">Reference proteome</keyword>
<dbReference type="PROSITE" id="PS50294">
    <property type="entry name" value="WD_REPEATS_REGION"/>
    <property type="match status" value="1"/>
</dbReference>
<reference evidence="12 13" key="1">
    <citation type="submission" date="2015-07" db="EMBL/GenBank/DDBJ databases">
        <title>Emmonsia species relationships and genome sequence.</title>
        <authorList>
            <person name="Cuomo C.A."/>
            <person name="Schwartz I.S."/>
            <person name="Kenyon C."/>
            <person name="de Hoog G.S."/>
            <person name="Govender N.P."/>
            <person name="Botha A."/>
            <person name="Moreno L."/>
            <person name="de Vries M."/>
            <person name="Munoz J.F."/>
            <person name="Stielow J.B."/>
        </authorList>
    </citation>
    <scope>NUCLEOTIDE SEQUENCE [LARGE SCALE GENOMIC DNA]</scope>
    <source>
        <strain evidence="12 13">CBS 136260</strain>
    </source>
</reference>
<protein>
    <recommendedName>
        <fullName evidence="7">U three protein 7</fullName>
    </recommendedName>
</protein>
<dbReference type="STRING" id="1658172.A0A1B7P5C7"/>
<comment type="subcellular location">
    <subcellularLocation>
        <location evidence="2">Nucleus</location>
        <location evidence="2">Nucleolus</location>
    </subcellularLocation>
</comment>
<dbReference type="GO" id="GO:0000462">
    <property type="term" value="P:maturation of SSU-rRNA from tricistronic rRNA transcript (SSU-rRNA, 5.8S rRNA, LSU-rRNA)"/>
    <property type="evidence" value="ECO:0007669"/>
    <property type="project" value="TreeGrafter"/>
</dbReference>
<feature type="compositionally biased region" description="Basic and acidic residues" evidence="10">
    <location>
        <begin position="535"/>
        <end position="552"/>
    </location>
</feature>
<feature type="repeat" description="WD" evidence="8">
    <location>
        <begin position="304"/>
        <end position="345"/>
    </location>
</feature>
<feature type="compositionally biased region" description="Basic and acidic residues" evidence="10">
    <location>
        <begin position="29"/>
        <end position="50"/>
    </location>
</feature>
<dbReference type="GO" id="GO:0030686">
    <property type="term" value="C:90S preribosome"/>
    <property type="evidence" value="ECO:0007669"/>
    <property type="project" value="TreeGrafter"/>
</dbReference>
<evidence type="ECO:0000256" key="1">
    <source>
        <dbReference type="ARBA" id="ARBA00004099"/>
    </source>
</evidence>
<keyword evidence="4 8" id="KW-0853">WD repeat</keyword>
<dbReference type="Pfam" id="PF00400">
    <property type="entry name" value="WD40"/>
    <property type="match status" value="1"/>
</dbReference>
<name>A0A1B7P5C7_9EURO</name>
<keyword evidence="3" id="KW-0698">rRNA processing</keyword>
<dbReference type="InterPro" id="IPR001680">
    <property type="entry name" value="WD40_rpt"/>
</dbReference>
<comment type="caution">
    <text evidence="12">The sequence shown here is derived from an EMBL/GenBank/DDBJ whole genome shotgun (WGS) entry which is preliminary data.</text>
</comment>
<dbReference type="GO" id="GO:0032040">
    <property type="term" value="C:small-subunit processome"/>
    <property type="evidence" value="ECO:0007669"/>
    <property type="project" value="TreeGrafter"/>
</dbReference>
<evidence type="ECO:0000256" key="5">
    <source>
        <dbReference type="ARBA" id="ARBA00022737"/>
    </source>
</evidence>
<evidence type="ECO:0000313" key="13">
    <source>
        <dbReference type="Proteomes" id="UP000091918"/>
    </source>
</evidence>
<dbReference type="InterPro" id="IPR012952">
    <property type="entry name" value="BING4_C_dom"/>
</dbReference>
<evidence type="ECO:0000259" key="11">
    <source>
        <dbReference type="SMART" id="SM01033"/>
    </source>
</evidence>
<dbReference type="PROSITE" id="PS50082">
    <property type="entry name" value="WD_REPEATS_2"/>
    <property type="match status" value="1"/>
</dbReference>
<dbReference type="Pfam" id="PF08149">
    <property type="entry name" value="BING4CT"/>
    <property type="match status" value="1"/>
</dbReference>
<feature type="coiled-coil region" evidence="9">
    <location>
        <begin position="73"/>
        <end position="100"/>
    </location>
</feature>
<dbReference type="Gene3D" id="2.130.10.10">
    <property type="entry name" value="YVTN repeat-like/Quinoprotein amine dehydrogenase"/>
    <property type="match status" value="1"/>
</dbReference>